<reference evidence="1" key="1">
    <citation type="submission" date="2013-05" db="EMBL/GenBank/DDBJ databases">
        <authorList>
            <person name="Yim A.K.Y."/>
            <person name="Chan T.F."/>
            <person name="Ji K.M."/>
            <person name="Liu X.Y."/>
            <person name="Zhou J.W."/>
            <person name="Li R.Q."/>
            <person name="Yang K.Y."/>
            <person name="Li J."/>
            <person name="Li M."/>
            <person name="Law P.T.W."/>
            <person name="Wu Y.L."/>
            <person name="Cai Z.L."/>
            <person name="Qin H."/>
            <person name="Bao Y."/>
            <person name="Leung R.K.K."/>
            <person name="Ng P.K.S."/>
            <person name="Zou J."/>
            <person name="Zhong X.J."/>
            <person name="Ran P.X."/>
            <person name="Zhong N.S."/>
            <person name="Liu Z.G."/>
            <person name="Tsui S.K.W."/>
        </authorList>
    </citation>
    <scope>NUCLEOTIDE SEQUENCE</scope>
    <source>
        <strain evidence="1">Derf</strain>
        <tissue evidence="1">Whole organism</tissue>
    </source>
</reference>
<gene>
    <name evidence="1" type="ORF">DERF_004948</name>
</gene>
<protein>
    <submittedName>
        <fullName evidence="1">Uncharacterized protein</fullName>
    </submittedName>
</protein>
<organism evidence="1 2">
    <name type="scientific">Dermatophagoides farinae</name>
    <name type="common">American house dust mite</name>
    <dbReference type="NCBI Taxonomy" id="6954"/>
    <lineage>
        <taxon>Eukaryota</taxon>
        <taxon>Metazoa</taxon>
        <taxon>Ecdysozoa</taxon>
        <taxon>Arthropoda</taxon>
        <taxon>Chelicerata</taxon>
        <taxon>Arachnida</taxon>
        <taxon>Acari</taxon>
        <taxon>Acariformes</taxon>
        <taxon>Sarcoptiformes</taxon>
        <taxon>Astigmata</taxon>
        <taxon>Psoroptidia</taxon>
        <taxon>Analgoidea</taxon>
        <taxon>Pyroglyphidae</taxon>
        <taxon>Dermatophagoidinae</taxon>
        <taxon>Dermatophagoides</taxon>
    </lineage>
</organism>
<reference evidence="1" key="2">
    <citation type="journal article" date="2022" name="Res Sq">
        <title>Comparative Genomics Reveals Insights into the Divergent Evolution of Astigmatic Mites and Household Pest Adaptations.</title>
        <authorList>
            <person name="Xiong Q."/>
            <person name="Wan A.T.-Y."/>
            <person name="Liu X.-Y."/>
            <person name="Fung C.S.-H."/>
            <person name="Xiao X."/>
            <person name="Malainual N."/>
            <person name="Hou J."/>
            <person name="Wang L."/>
            <person name="Wang M."/>
            <person name="Yang K."/>
            <person name="Cui Y."/>
            <person name="Leung E."/>
            <person name="Nong W."/>
            <person name="Shin S.-K."/>
            <person name="Au S."/>
            <person name="Jeong K.Y."/>
            <person name="Chew F.T."/>
            <person name="Hui J."/>
            <person name="Leung T.F."/>
            <person name="Tungtrongchitr A."/>
            <person name="Zhong N."/>
            <person name="Liu Z."/>
            <person name="Tsui S."/>
        </authorList>
    </citation>
    <scope>NUCLEOTIDE SEQUENCE</scope>
    <source>
        <strain evidence="1">Derf</strain>
        <tissue evidence="1">Whole organism</tissue>
    </source>
</reference>
<evidence type="ECO:0000313" key="1">
    <source>
        <dbReference type="EMBL" id="KAH9521277.1"/>
    </source>
</evidence>
<proteinExistence type="predicted"/>
<dbReference type="Proteomes" id="UP000790347">
    <property type="component" value="Unassembled WGS sequence"/>
</dbReference>
<dbReference type="EMBL" id="ASGP02000002">
    <property type="protein sequence ID" value="KAH9521277.1"/>
    <property type="molecule type" value="Genomic_DNA"/>
</dbReference>
<dbReference type="AlphaFoldDB" id="A0A922L875"/>
<keyword evidence="2" id="KW-1185">Reference proteome</keyword>
<evidence type="ECO:0000313" key="2">
    <source>
        <dbReference type="Proteomes" id="UP000790347"/>
    </source>
</evidence>
<accession>A0A922L875</accession>
<comment type="caution">
    <text evidence="1">The sequence shown here is derived from an EMBL/GenBank/DDBJ whole genome shotgun (WGS) entry which is preliminary data.</text>
</comment>
<sequence>MQHHNISSPSGSPYSSLVWLLDETGTTRGSLDFKSAVVTARVSSVSQRTCNTNSTEQLLQKSVHVHSLEY</sequence>
<name>A0A922L875_DERFA</name>